<keyword evidence="8" id="KW-1185">Reference proteome</keyword>
<dbReference type="KEGG" id="clup:CLUP02_10858"/>
<dbReference type="Pfam" id="PF08031">
    <property type="entry name" value="BBE"/>
    <property type="match status" value="1"/>
</dbReference>
<dbReference type="InterPro" id="IPR016166">
    <property type="entry name" value="FAD-bd_PCMH"/>
</dbReference>
<dbReference type="InterPro" id="IPR011333">
    <property type="entry name" value="SKP1/BTB/POZ_sf"/>
</dbReference>
<feature type="domain" description="FAD-binding PCMH-type" evidence="6">
    <location>
        <begin position="179"/>
        <end position="350"/>
    </location>
</feature>
<dbReference type="InterPro" id="IPR012951">
    <property type="entry name" value="BBE"/>
</dbReference>
<evidence type="ECO:0000313" key="7">
    <source>
        <dbReference type="EMBL" id="UQC85361.1"/>
    </source>
</evidence>
<dbReference type="EMBL" id="CP019477">
    <property type="protein sequence ID" value="UQC85361.1"/>
    <property type="molecule type" value="Genomic_DNA"/>
</dbReference>
<evidence type="ECO:0000259" key="6">
    <source>
        <dbReference type="PROSITE" id="PS51387"/>
    </source>
</evidence>
<dbReference type="RefSeq" id="XP_049146975.1">
    <property type="nucleotide sequence ID" value="XM_049289830.1"/>
</dbReference>
<dbReference type="GO" id="GO:0071949">
    <property type="term" value="F:FAD binding"/>
    <property type="evidence" value="ECO:0007669"/>
    <property type="project" value="InterPro"/>
</dbReference>
<dbReference type="Proteomes" id="UP000830671">
    <property type="component" value="Chromosome 5"/>
</dbReference>
<evidence type="ECO:0000313" key="8">
    <source>
        <dbReference type="Proteomes" id="UP000830671"/>
    </source>
</evidence>
<evidence type="ECO:0000256" key="5">
    <source>
        <dbReference type="ARBA" id="ARBA00023002"/>
    </source>
</evidence>
<sequence length="1149" mass="126477">MRLLARGILAYFTIQRATEIKGQASQELLAVLLLQSILPMFSGVFRVDSDGGCAFSANQILPPAVAAGSTPGLPSPDFVLGNGGKRAVHILDLVSPATFRKNSFLPYQQPQTILLLLAMQLSLLLAAFSAQAVLAAPRIKRDALKSCVEEVFGGNAALRIVTPTDPTYHDARIGEAIQFTQMPVLIAYAEEPYEVAPLIQCAKTSGIKAVPRTGGHHFLGYSALQDALVIDITHIDYVNIAADKKTATVGAGIRFGALYTALGQQGLDWTGGICPTVGISGFLSAGGFNMQMRQNGLGVDNVESAKVVTSDGCIVTASRDENADLFFAIRGGGGGSYGIVIEWTLRMYEFPRSAMVYLQWNGSDTRFDIAKTFHEWAPRADSALSSQVNLYKNRTDVIGWCYGCTLDKLQGMVNASGLLGIGKPAAYISGGCNTINARLFGYGVNECGADEAVAQVAPFVVNTIQQPFVQIPGYANFTYNETTKAPELPPAQPWARFIRLSKSFMVQKDKLLTDETMKNAISRIDELDDAAQGWIEWHAWNISVAGDAAFAWREQAYSHMEFIVSSSADEKVHAGYVKWFKSLEDYLRPLVGMASYSGYMDDTISTPPLDSYYGANVAKLSQIKSKYDPQGFFANPLSIRALYPNQTVTGDSSCLMTSCNPAVERDSVDGNITHPIGSQTSDELNKLSYRGRIPRGVDRAINISTMNTTFDRGAPRPDELSDAGSLLRIISFCPKASMIEEKLSHLWTSCCLHVFSSSRTRSRIFTVSKLLQSHPQNSHLLLAMSPTDQRPRQPQTIIWLKTSDQSFAIHKSLLVESSKYFQRCLDGPFAESHTNTIDLNDTDDNADGNDGEVNVSISPLTLGTYVKLCYFTRLTAQRVKRCRRNAADRPGEDAVYYEVSPFSLKPCDMHTPHDLTELVDMWSLCDRFHDDLLLGKVSTAIRETLDVGAAKLGGSCGGGGGGGDAQQQHGAEWWVFNFANGYVALASLHRRRDDDVEGLMERLRDLFVQNCSPASWERLAGQLPSEFVVAASIAFQAKMATLMPHEAAIARVNGASLCYECKTRQKRNSFRPAMRAIIELMWIPLHYEDQITLGGLRSSWFPPSCILDKDNRQNRWLYEYSSWLKITMITCLDDEELQLINVYEIPQSP</sequence>
<comment type="cofactor">
    <cofactor evidence="1">
        <name>FAD</name>
        <dbReference type="ChEBI" id="CHEBI:57692"/>
    </cofactor>
</comment>
<keyword evidence="3" id="KW-0285">Flavoprotein</keyword>
<evidence type="ECO:0000256" key="4">
    <source>
        <dbReference type="ARBA" id="ARBA00022827"/>
    </source>
</evidence>
<name>A0A9Q8SZ61_9PEZI</name>
<dbReference type="PANTHER" id="PTHR42973">
    <property type="entry name" value="BINDING OXIDOREDUCTASE, PUTATIVE (AFU_ORTHOLOGUE AFUA_1G17690)-RELATED"/>
    <property type="match status" value="1"/>
</dbReference>
<organism evidence="7 8">
    <name type="scientific">Colletotrichum lupini</name>
    <dbReference type="NCBI Taxonomy" id="145971"/>
    <lineage>
        <taxon>Eukaryota</taxon>
        <taxon>Fungi</taxon>
        <taxon>Dikarya</taxon>
        <taxon>Ascomycota</taxon>
        <taxon>Pezizomycotina</taxon>
        <taxon>Sordariomycetes</taxon>
        <taxon>Hypocreomycetidae</taxon>
        <taxon>Glomerellales</taxon>
        <taxon>Glomerellaceae</taxon>
        <taxon>Colletotrichum</taxon>
        <taxon>Colletotrichum acutatum species complex</taxon>
    </lineage>
</organism>
<dbReference type="GeneID" id="73344840"/>
<comment type="similarity">
    <text evidence="2">Belongs to the oxygen-dependent FAD-linked oxidoreductase family.</text>
</comment>
<dbReference type="GO" id="GO:0016491">
    <property type="term" value="F:oxidoreductase activity"/>
    <property type="evidence" value="ECO:0007669"/>
    <property type="project" value="UniProtKB-KW"/>
</dbReference>
<dbReference type="Gene3D" id="3.30.465.10">
    <property type="match status" value="1"/>
</dbReference>
<gene>
    <name evidence="7" type="ORF">CLUP02_10858</name>
</gene>
<dbReference type="Gene3D" id="3.40.462.20">
    <property type="match status" value="1"/>
</dbReference>
<keyword evidence="4" id="KW-0274">FAD</keyword>
<evidence type="ECO:0000256" key="2">
    <source>
        <dbReference type="ARBA" id="ARBA00005466"/>
    </source>
</evidence>
<dbReference type="Gene3D" id="3.30.710.10">
    <property type="entry name" value="Potassium Channel Kv1.1, Chain A"/>
    <property type="match status" value="1"/>
</dbReference>
<dbReference type="CDD" id="cd18186">
    <property type="entry name" value="BTB_POZ_ZBTB_KLHL-like"/>
    <property type="match status" value="1"/>
</dbReference>
<dbReference type="InterPro" id="IPR006094">
    <property type="entry name" value="Oxid_FAD_bind_N"/>
</dbReference>
<protein>
    <recommendedName>
        <fullName evidence="6">FAD-binding PCMH-type domain-containing protein</fullName>
    </recommendedName>
</protein>
<proteinExistence type="inferred from homology"/>
<dbReference type="PROSITE" id="PS51387">
    <property type="entry name" value="FAD_PCMH"/>
    <property type="match status" value="1"/>
</dbReference>
<evidence type="ECO:0000256" key="1">
    <source>
        <dbReference type="ARBA" id="ARBA00001974"/>
    </source>
</evidence>
<reference evidence="7" key="1">
    <citation type="journal article" date="2021" name="Mol. Plant Microbe Interact.">
        <title>Complete Genome Sequence of the Plant-Pathogenic Fungus Colletotrichum lupini.</title>
        <authorList>
            <person name="Baroncelli R."/>
            <person name="Pensec F."/>
            <person name="Da Lio D."/>
            <person name="Boufleur T."/>
            <person name="Vicente I."/>
            <person name="Sarrocco S."/>
            <person name="Picot A."/>
            <person name="Baraldi E."/>
            <person name="Sukno S."/>
            <person name="Thon M."/>
            <person name="Le Floch G."/>
        </authorList>
    </citation>
    <scope>NUCLEOTIDE SEQUENCE</scope>
    <source>
        <strain evidence="7">IMI 504893</strain>
    </source>
</reference>
<dbReference type="AlphaFoldDB" id="A0A9Q8SZ61"/>
<dbReference type="Pfam" id="PF01565">
    <property type="entry name" value="FAD_binding_4"/>
    <property type="match status" value="1"/>
</dbReference>
<dbReference type="InterPro" id="IPR050416">
    <property type="entry name" value="FAD-linked_Oxidoreductase"/>
</dbReference>
<evidence type="ECO:0000256" key="3">
    <source>
        <dbReference type="ARBA" id="ARBA00022630"/>
    </source>
</evidence>
<dbReference type="PANTHER" id="PTHR42973:SF39">
    <property type="entry name" value="FAD-BINDING PCMH-TYPE DOMAIN-CONTAINING PROTEIN"/>
    <property type="match status" value="1"/>
</dbReference>
<dbReference type="InterPro" id="IPR016169">
    <property type="entry name" value="FAD-bd_PCMH_sub2"/>
</dbReference>
<accession>A0A9Q8SZ61</accession>
<keyword evidence="5" id="KW-0560">Oxidoreductase</keyword>
<dbReference type="InterPro" id="IPR036318">
    <property type="entry name" value="FAD-bd_PCMH-like_sf"/>
</dbReference>
<dbReference type="SUPFAM" id="SSF56176">
    <property type="entry name" value="FAD-binding/transporter-associated domain-like"/>
    <property type="match status" value="1"/>
</dbReference>